<proteinExistence type="predicted"/>
<dbReference type="PANTHER" id="PTHR43366">
    <property type="entry name" value="PYRUVATE SYNTHASE SUBUNIT PORC"/>
    <property type="match status" value="1"/>
</dbReference>
<dbReference type="EC" id="1.2.7.7" evidence="3"/>
<dbReference type="NCBIfam" id="TIGR02175">
    <property type="entry name" value="PorC_KorC"/>
    <property type="match status" value="1"/>
</dbReference>
<name>B5Y9R0_COPPD</name>
<dbReference type="InterPro" id="IPR019752">
    <property type="entry name" value="Pyrv/ketoisovalerate_OxRed_cat"/>
</dbReference>
<dbReference type="HOGENOM" id="CLU_087284_2_0_9"/>
<dbReference type="eggNOG" id="COG1014">
    <property type="taxonomic scope" value="Bacteria"/>
</dbReference>
<organism evidence="3 4">
    <name type="scientific">Coprothermobacter proteolyticus (strain ATCC 35245 / DSM 5265 / OCM 4 / BT)</name>
    <dbReference type="NCBI Taxonomy" id="309798"/>
    <lineage>
        <taxon>Bacteria</taxon>
        <taxon>Pseudomonadati</taxon>
        <taxon>Coprothermobacterota</taxon>
        <taxon>Coprothermobacteria</taxon>
        <taxon>Coprothermobacterales</taxon>
        <taxon>Coprothermobacteraceae</taxon>
        <taxon>Coprothermobacter</taxon>
    </lineage>
</organism>
<evidence type="ECO:0000313" key="4">
    <source>
        <dbReference type="Proteomes" id="UP000001732"/>
    </source>
</evidence>
<dbReference type="RefSeq" id="WP_012544830.1">
    <property type="nucleotide sequence ID" value="NC_011295.1"/>
</dbReference>
<protein>
    <submittedName>
        <fullName evidence="3">Pyruvate/ketoisovalerate oxidoreductases common subunit gamma</fullName>
        <ecNumber evidence="3">1.2.7.1</ecNumber>
        <ecNumber evidence="3">1.2.7.7</ecNumber>
    </submittedName>
</protein>
<evidence type="ECO:0000259" key="2">
    <source>
        <dbReference type="Pfam" id="PF01558"/>
    </source>
</evidence>
<dbReference type="GO" id="GO:0019164">
    <property type="term" value="F:pyruvate synthase activity"/>
    <property type="evidence" value="ECO:0007669"/>
    <property type="project" value="UniProtKB-EC"/>
</dbReference>
<dbReference type="EMBL" id="CP001145">
    <property type="protein sequence ID" value="ACI18180.1"/>
    <property type="molecule type" value="Genomic_DNA"/>
</dbReference>
<keyword evidence="4" id="KW-1185">Reference proteome</keyword>
<keyword evidence="3" id="KW-0670">Pyruvate</keyword>
<dbReference type="Pfam" id="PF01558">
    <property type="entry name" value="POR"/>
    <property type="match status" value="1"/>
</dbReference>
<dbReference type="GO" id="GO:0043807">
    <property type="term" value="F:3-methyl-2-oxobutanoate dehydrogenase (ferredoxin) activity"/>
    <property type="evidence" value="ECO:0007669"/>
    <property type="project" value="UniProtKB-EC"/>
</dbReference>
<dbReference type="Proteomes" id="UP000001732">
    <property type="component" value="Chromosome"/>
</dbReference>
<dbReference type="Gene3D" id="3.40.920.10">
    <property type="entry name" value="Pyruvate-ferredoxin oxidoreductase, PFOR, domain III"/>
    <property type="match status" value="1"/>
</dbReference>
<keyword evidence="1 3" id="KW-0560">Oxidoreductase</keyword>
<dbReference type="InterPro" id="IPR051626">
    <property type="entry name" value="Oxidoreductase_gamma_subunit"/>
</dbReference>
<dbReference type="KEGG" id="cpo:COPRO5265_1199"/>
<dbReference type="InterPro" id="IPR002869">
    <property type="entry name" value="Pyrv_flavodox_OxRed_cen"/>
</dbReference>
<dbReference type="InterPro" id="IPR011894">
    <property type="entry name" value="PorC_KorC"/>
</dbReference>
<feature type="domain" description="Pyruvate/ketoisovalerate oxidoreductase catalytic" evidence="2">
    <location>
        <begin position="13"/>
        <end position="185"/>
    </location>
</feature>
<accession>B5Y9R0</accession>
<gene>
    <name evidence="3" type="ordered locus">COPRO5265_1199</name>
</gene>
<sequence>MTVLLEIRWHGRAGQGVKTAAYLLAEAAMDTGKYIQAFPEYGAERSGAPIAAFTRIGDEPIRIHYGIRTPDVVVVVDESLIGAMDVTSGLKENGILLVNSNQSPEIYRQKLPSFHGKIATVDATQIALDCIGRPIPNIPIMGALIRASGIVSLEDLEPRLRHKFSAKFSEQVVEGNVKALKRGYEEVKIL</sequence>
<dbReference type="AlphaFoldDB" id="B5Y9R0"/>
<dbReference type="STRING" id="309798.COPRO5265_1199"/>
<dbReference type="EC" id="1.2.7.1" evidence="3"/>
<reference evidence="4" key="1">
    <citation type="submission" date="2008-08" db="EMBL/GenBank/DDBJ databases">
        <title>The complete genome sequence of Coprothermobacter proteolyticus strain ATCC 5245 / DSM 5265 / BT.</title>
        <authorList>
            <person name="Dodson R.J."/>
            <person name="Durkin A.S."/>
            <person name="Wu M."/>
            <person name="Eisen J."/>
            <person name="Sutton G."/>
        </authorList>
    </citation>
    <scope>NUCLEOTIDE SEQUENCE [LARGE SCALE GENOMIC DNA]</scope>
    <source>
        <strain evidence="4">ATCC 35245 / DSM 5265 / OCM 4 / BT</strain>
    </source>
</reference>
<dbReference type="SUPFAM" id="SSF53323">
    <property type="entry name" value="Pyruvate-ferredoxin oxidoreductase, PFOR, domain III"/>
    <property type="match status" value="1"/>
</dbReference>
<evidence type="ECO:0000256" key="1">
    <source>
        <dbReference type="ARBA" id="ARBA00023002"/>
    </source>
</evidence>
<dbReference type="PANTHER" id="PTHR43366:SF1">
    <property type="entry name" value="PYRUVATE SYNTHASE SUBUNIT PORC"/>
    <property type="match status" value="1"/>
</dbReference>
<reference evidence="3 4" key="2">
    <citation type="journal article" date="2014" name="Genome Announc.">
        <title>Complete Genome Sequence of Coprothermobacter proteolyticus DSM 5265.</title>
        <authorList>
            <person name="Alexiev A."/>
            <person name="Coil D.A."/>
            <person name="Badger J.H."/>
            <person name="Enticknap J."/>
            <person name="Ward N."/>
            <person name="Robb F.T."/>
            <person name="Eisen J.A."/>
        </authorList>
    </citation>
    <scope>NUCLEOTIDE SEQUENCE [LARGE SCALE GENOMIC DNA]</scope>
    <source>
        <strain evidence="4">ATCC 35245 / DSM 5265 / OCM 4 / BT</strain>
    </source>
</reference>
<evidence type="ECO:0000313" key="3">
    <source>
        <dbReference type="EMBL" id="ACI18180.1"/>
    </source>
</evidence>